<accession>A0A917B5H5</accession>
<evidence type="ECO:0000313" key="3">
    <source>
        <dbReference type="Proteomes" id="UP000660110"/>
    </source>
</evidence>
<organism evidence="2 3">
    <name type="scientific">Halobacillus andaensis</name>
    <dbReference type="NCBI Taxonomy" id="1176239"/>
    <lineage>
        <taxon>Bacteria</taxon>
        <taxon>Bacillati</taxon>
        <taxon>Bacillota</taxon>
        <taxon>Bacilli</taxon>
        <taxon>Bacillales</taxon>
        <taxon>Bacillaceae</taxon>
        <taxon>Halobacillus</taxon>
    </lineage>
</organism>
<dbReference type="InterPro" id="IPR043519">
    <property type="entry name" value="NT_sf"/>
</dbReference>
<feature type="domain" description="Polymerase beta nucleotidyltransferase" evidence="1">
    <location>
        <begin position="13"/>
        <end position="97"/>
    </location>
</feature>
<dbReference type="NCBIfam" id="NF047752">
    <property type="entry name" value="MntA_antitoxin"/>
    <property type="match status" value="1"/>
</dbReference>
<reference evidence="2" key="2">
    <citation type="submission" date="2020-09" db="EMBL/GenBank/DDBJ databases">
        <authorList>
            <person name="Sun Q."/>
            <person name="Zhou Y."/>
        </authorList>
    </citation>
    <scope>NUCLEOTIDE SEQUENCE</scope>
    <source>
        <strain evidence="2">CGMCC 1.12153</strain>
    </source>
</reference>
<evidence type="ECO:0000259" key="1">
    <source>
        <dbReference type="Pfam" id="PF18765"/>
    </source>
</evidence>
<proteinExistence type="predicted"/>
<evidence type="ECO:0000313" key="2">
    <source>
        <dbReference type="EMBL" id="GGF25474.1"/>
    </source>
</evidence>
<dbReference type="EMBL" id="BMEL01000003">
    <property type="protein sequence ID" value="GGF25474.1"/>
    <property type="molecule type" value="Genomic_DNA"/>
</dbReference>
<dbReference type="RefSeq" id="WP_229735291.1">
    <property type="nucleotide sequence ID" value="NZ_BMEL01000003.1"/>
</dbReference>
<dbReference type="SUPFAM" id="SSF81301">
    <property type="entry name" value="Nucleotidyltransferase"/>
    <property type="match status" value="1"/>
</dbReference>
<sequence length="130" mass="14928">MHGNVIPYMRACLTRKLEPSFIVMFGSYQSGAERGESDIDVAFCSDQQHSTYKLFLIAQQLADLIDIEVNLVDLRNASYIFQTQIFSRGTVIYCENDFLRMGMQMKAYSMYALLNEEQTCIANSINERRA</sequence>
<dbReference type="Pfam" id="PF18765">
    <property type="entry name" value="Polbeta"/>
    <property type="match status" value="1"/>
</dbReference>
<keyword evidence="3" id="KW-1185">Reference proteome</keyword>
<dbReference type="PANTHER" id="PTHR43852:SF3">
    <property type="entry name" value="NUCLEOTIDYLTRANSFERASE"/>
    <property type="match status" value="1"/>
</dbReference>
<dbReference type="InterPro" id="IPR041633">
    <property type="entry name" value="Polbeta"/>
</dbReference>
<dbReference type="CDD" id="cd05403">
    <property type="entry name" value="NT_KNTase_like"/>
    <property type="match status" value="1"/>
</dbReference>
<dbReference type="PANTHER" id="PTHR43852">
    <property type="entry name" value="NUCLEOTIDYLTRANSFERASE"/>
    <property type="match status" value="1"/>
</dbReference>
<dbReference type="Gene3D" id="3.30.460.10">
    <property type="entry name" value="Beta Polymerase, domain 2"/>
    <property type="match status" value="1"/>
</dbReference>
<name>A0A917B5H5_HALAA</name>
<dbReference type="Proteomes" id="UP000660110">
    <property type="component" value="Unassembled WGS sequence"/>
</dbReference>
<protein>
    <recommendedName>
        <fullName evidence="1">Polymerase beta nucleotidyltransferase domain-containing protein</fullName>
    </recommendedName>
</protein>
<reference evidence="2" key="1">
    <citation type="journal article" date="2014" name="Int. J. Syst. Evol. Microbiol.">
        <title>Complete genome sequence of Corynebacterium casei LMG S-19264T (=DSM 44701T), isolated from a smear-ripened cheese.</title>
        <authorList>
            <consortium name="US DOE Joint Genome Institute (JGI-PGF)"/>
            <person name="Walter F."/>
            <person name="Albersmeier A."/>
            <person name="Kalinowski J."/>
            <person name="Ruckert C."/>
        </authorList>
    </citation>
    <scope>NUCLEOTIDE SEQUENCE</scope>
    <source>
        <strain evidence="2">CGMCC 1.12153</strain>
    </source>
</reference>
<dbReference type="AlphaFoldDB" id="A0A917B5H5"/>
<gene>
    <name evidence="2" type="ORF">GCM10010954_25470</name>
</gene>
<comment type="caution">
    <text evidence="2">The sequence shown here is derived from an EMBL/GenBank/DDBJ whole genome shotgun (WGS) entry which is preliminary data.</text>
</comment>
<dbReference type="InterPro" id="IPR052930">
    <property type="entry name" value="TA_antitoxin_MntA"/>
</dbReference>